<dbReference type="AlphaFoldDB" id="A0A0C2YZQ7"/>
<comment type="similarity">
    <text evidence="2">Belongs to the outer membrane factor (OMF) (TC 1.B.17) family.</text>
</comment>
<dbReference type="GO" id="GO:0009279">
    <property type="term" value="C:cell outer membrane"/>
    <property type="evidence" value="ECO:0007669"/>
    <property type="project" value="UniProtKB-SubCell"/>
</dbReference>
<evidence type="ECO:0000256" key="9">
    <source>
        <dbReference type="SAM" id="MobiDB-lite"/>
    </source>
</evidence>
<keyword evidence="8" id="KW-0175">Coiled coil</keyword>
<dbReference type="GO" id="GO:0015562">
    <property type="term" value="F:efflux transmembrane transporter activity"/>
    <property type="evidence" value="ECO:0007669"/>
    <property type="project" value="InterPro"/>
</dbReference>
<dbReference type="GO" id="GO:1990281">
    <property type="term" value="C:efflux pump complex"/>
    <property type="evidence" value="ECO:0007669"/>
    <property type="project" value="TreeGrafter"/>
</dbReference>
<sequence>MHILGISSILDHKPKHWAMVAACVAACWAPAVAGTLEDEMRDLVASHPQIQAKLKGISSADEGIRSARAGYMPTVKLTGDQGHEYIDSPDRRATQAKPFMDKRNTGGLTVTQKIFDGFATDSTVDSAKTSRRISESDLRATRQATLLEGAIAYLDIMRTTKLVALSRENERKIAEQENLEDERVRKGSGIATDVLQAKQRLQVAKERRVNYEGQFHAAVAKYTQVFGHAPDVASLSDPPLPLDLIPETLDQSLEASEKDNPSLESATGAIDLSGDKRNIAEAGYYPTLDLVGKADYEHGKNATVGVRRDWSLMLVASWELFSGFKTDATVAQASWDHGASKDNRFHTSRKIAEQTRTAWHKLQTARQRLDLLENAAILAEEVWEATKKKLDAGKATVTEVLDEATRINDARINYTGAYYDMYQSSYELLAAMGRLEVDNLSRAKPAVSLDVTPLKSVEYTYPRDQAPKPQIAKTAPQAAKPAPTVTAAAPMPSKEQAAPRDQATNAAVMERVRDLVATQQPADNSSFWTVR</sequence>
<accession>A0A0C2YZQ7</accession>
<feature type="coiled-coil region" evidence="8">
    <location>
        <begin position="162"/>
        <end position="214"/>
    </location>
</feature>
<dbReference type="Pfam" id="PF02321">
    <property type="entry name" value="OEP"/>
    <property type="match status" value="2"/>
</dbReference>
<evidence type="ECO:0000313" key="11">
    <source>
        <dbReference type="Proteomes" id="UP000031971"/>
    </source>
</evidence>
<dbReference type="Gene3D" id="1.20.1600.10">
    <property type="entry name" value="Outer membrane efflux proteins (OEP)"/>
    <property type="match status" value="1"/>
</dbReference>
<dbReference type="Proteomes" id="UP000031971">
    <property type="component" value="Unassembled WGS sequence"/>
</dbReference>
<name>A0A0C2YZQ7_PARME</name>
<dbReference type="InterPro" id="IPR003423">
    <property type="entry name" value="OMP_efflux"/>
</dbReference>
<dbReference type="GO" id="GO:0015288">
    <property type="term" value="F:porin activity"/>
    <property type="evidence" value="ECO:0007669"/>
    <property type="project" value="TreeGrafter"/>
</dbReference>
<evidence type="ECO:0000256" key="2">
    <source>
        <dbReference type="ARBA" id="ARBA00007613"/>
    </source>
</evidence>
<dbReference type="EMBL" id="JXSL01000020">
    <property type="protein sequence ID" value="KIM00101.1"/>
    <property type="molecule type" value="Genomic_DNA"/>
</dbReference>
<comment type="caution">
    <text evidence="10">The sequence shown here is derived from an EMBL/GenBank/DDBJ whole genome shotgun (WGS) entry which is preliminary data.</text>
</comment>
<evidence type="ECO:0000256" key="6">
    <source>
        <dbReference type="ARBA" id="ARBA00023136"/>
    </source>
</evidence>
<evidence type="ECO:0000256" key="3">
    <source>
        <dbReference type="ARBA" id="ARBA00022448"/>
    </source>
</evidence>
<dbReference type="InterPro" id="IPR051906">
    <property type="entry name" value="TolC-like"/>
</dbReference>
<dbReference type="SUPFAM" id="SSF56954">
    <property type="entry name" value="Outer membrane efflux proteins (OEP)"/>
    <property type="match status" value="1"/>
</dbReference>
<keyword evidence="4" id="KW-1134">Transmembrane beta strand</keyword>
<reference evidence="10 11" key="1">
    <citation type="submission" date="2015-01" db="EMBL/GenBank/DDBJ databases">
        <title>Genome Sequence of Magnetospirillum magnetotacticum Strain MS-1.</title>
        <authorList>
            <person name="Marinov G.K."/>
            <person name="Smalley M.D."/>
            <person name="DeSalvo G."/>
        </authorList>
    </citation>
    <scope>NUCLEOTIDE SEQUENCE [LARGE SCALE GENOMIC DNA]</scope>
    <source>
        <strain evidence="10 11">MS-1</strain>
    </source>
</reference>
<dbReference type="NCBIfam" id="TIGR01844">
    <property type="entry name" value="type_I_sec_TolC"/>
    <property type="match status" value="1"/>
</dbReference>
<comment type="subcellular location">
    <subcellularLocation>
        <location evidence="1">Cell outer membrane</location>
    </subcellularLocation>
</comment>
<keyword evidence="7" id="KW-0998">Cell outer membrane</keyword>
<proteinExistence type="inferred from homology"/>
<organism evidence="10 11">
    <name type="scientific">Paramagnetospirillum magnetotacticum MS-1</name>
    <dbReference type="NCBI Taxonomy" id="272627"/>
    <lineage>
        <taxon>Bacteria</taxon>
        <taxon>Pseudomonadati</taxon>
        <taxon>Pseudomonadota</taxon>
        <taxon>Alphaproteobacteria</taxon>
        <taxon>Rhodospirillales</taxon>
        <taxon>Magnetospirillaceae</taxon>
        <taxon>Paramagnetospirillum</taxon>
    </lineage>
</organism>
<protein>
    <submittedName>
        <fullName evidence="10">Putative outer membrane secretion protein</fullName>
    </submittedName>
</protein>
<gene>
    <name evidence="10" type="ORF">CCC_02889</name>
</gene>
<feature type="region of interest" description="Disordered" evidence="9">
    <location>
        <begin position="462"/>
        <end position="504"/>
    </location>
</feature>
<keyword evidence="5" id="KW-0812">Transmembrane</keyword>
<keyword evidence="11" id="KW-1185">Reference proteome</keyword>
<evidence type="ECO:0000256" key="8">
    <source>
        <dbReference type="SAM" id="Coils"/>
    </source>
</evidence>
<evidence type="ECO:0000256" key="4">
    <source>
        <dbReference type="ARBA" id="ARBA00022452"/>
    </source>
</evidence>
<evidence type="ECO:0000313" key="10">
    <source>
        <dbReference type="EMBL" id="KIM00101.1"/>
    </source>
</evidence>
<feature type="compositionally biased region" description="Low complexity" evidence="9">
    <location>
        <begin position="467"/>
        <end position="490"/>
    </location>
</feature>
<dbReference type="InterPro" id="IPR010130">
    <property type="entry name" value="T1SS_OMP_TolC"/>
</dbReference>
<evidence type="ECO:0000256" key="5">
    <source>
        <dbReference type="ARBA" id="ARBA00022692"/>
    </source>
</evidence>
<dbReference type="PANTHER" id="PTHR30026:SF22">
    <property type="entry name" value="OUTER MEMBRANE EFFLUX PROTEIN"/>
    <property type="match status" value="1"/>
</dbReference>
<keyword evidence="6" id="KW-0472">Membrane</keyword>
<dbReference type="STRING" id="272627.CCC_02889"/>
<evidence type="ECO:0000256" key="7">
    <source>
        <dbReference type="ARBA" id="ARBA00023237"/>
    </source>
</evidence>
<evidence type="ECO:0000256" key="1">
    <source>
        <dbReference type="ARBA" id="ARBA00004442"/>
    </source>
</evidence>
<dbReference type="PANTHER" id="PTHR30026">
    <property type="entry name" value="OUTER MEMBRANE PROTEIN TOLC"/>
    <property type="match status" value="1"/>
</dbReference>
<keyword evidence="3" id="KW-0813">Transport</keyword>